<keyword evidence="3" id="KW-1003">Cell membrane</keyword>
<feature type="domain" description="OmpA-like" evidence="10">
    <location>
        <begin position="131"/>
        <end position="251"/>
    </location>
</feature>
<dbReference type="Pfam" id="PF13677">
    <property type="entry name" value="MotB_plug"/>
    <property type="match status" value="1"/>
</dbReference>
<protein>
    <recommendedName>
        <fullName evidence="10">OmpA-like domain-containing protein</fullName>
    </recommendedName>
</protein>
<evidence type="ECO:0000256" key="8">
    <source>
        <dbReference type="SAM" id="MobiDB-lite"/>
    </source>
</evidence>
<dbReference type="Proteomes" id="UP000297447">
    <property type="component" value="Unassembled WGS sequence"/>
</dbReference>
<dbReference type="InterPro" id="IPR036737">
    <property type="entry name" value="OmpA-like_sf"/>
</dbReference>
<keyword evidence="4 9" id="KW-0812">Transmembrane</keyword>
<dbReference type="OrthoDB" id="9815217at2"/>
<comment type="caution">
    <text evidence="11">The sequence shown here is derived from an EMBL/GenBank/DDBJ whole genome shotgun (WGS) entry which is preliminary data.</text>
</comment>
<dbReference type="PANTHER" id="PTHR30329:SF21">
    <property type="entry name" value="LIPOPROTEIN YIAD-RELATED"/>
    <property type="match status" value="1"/>
</dbReference>
<dbReference type="InterPro" id="IPR025713">
    <property type="entry name" value="MotB-like_N_dom"/>
</dbReference>
<evidence type="ECO:0000256" key="5">
    <source>
        <dbReference type="ARBA" id="ARBA00022989"/>
    </source>
</evidence>
<dbReference type="InterPro" id="IPR006665">
    <property type="entry name" value="OmpA-like"/>
</dbReference>
<feature type="transmembrane region" description="Helical" evidence="9">
    <location>
        <begin position="27"/>
        <end position="47"/>
    </location>
</feature>
<evidence type="ECO:0000256" key="2">
    <source>
        <dbReference type="ARBA" id="ARBA00008914"/>
    </source>
</evidence>
<comment type="similarity">
    <text evidence="2">Belongs to the MotB family.</text>
</comment>
<comment type="subcellular location">
    <subcellularLocation>
        <location evidence="1">Cell membrane</location>
        <topology evidence="1">Single-pass membrane protein</topology>
    </subcellularLocation>
</comment>
<evidence type="ECO:0000313" key="12">
    <source>
        <dbReference type="Proteomes" id="UP000297447"/>
    </source>
</evidence>
<keyword evidence="12" id="KW-1185">Reference proteome</keyword>
<evidence type="ECO:0000256" key="6">
    <source>
        <dbReference type="ARBA" id="ARBA00023136"/>
    </source>
</evidence>
<evidence type="ECO:0000259" key="10">
    <source>
        <dbReference type="PROSITE" id="PS51123"/>
    </source>
</evidence>
<feature type="region of interest" description="Disordered" evidence="8">
    <location>
        <begin position="1"/>
        <end position="21"/>
    </location>
</feature>
<dbReference type="EMBL" id="SOHE01000065">
    <property type="protein sequence ID" value="TFD47295.1"/>
    <property type="molecule type" value="Genomic_DNA"/>
</dbReference>
<dbReference type="Pfam" id="PF00691">
    <property type="entry name" value="OmpA"/>
    <property type="match status" value="1"/>
</dbReference>
<dbReference type="PANTHER" id="PTHR30329">
    <property type="entry name" value="STATOR ELEMENT OF FLAGELLAR MOTOR COMPLEX"/>
    <property type="match status" value="1"/>
</dbReference>
<reference evidence="11 12" key="1">
    <citation type="submission" date="2019-03" db="EMBL/GenBank/DDBJ databases">
        <title>Genomics of glacier-inhabiting Cryobacterium strains.</title>
        <authorList>
            <person name="Liu Q."/>
            <person name="Xin Y.-H."/>
        </authorList>
    </citation>
    <scope>NUCLEOTIDE SEQUENCE [LARGE SCALE GENOMIC DNA]</scope>
    <source>
        <strain evidence="11 12">Hh14</strain>
    </source>
</reference>
<dbReference type="SUPFAM" id="SSF103088">
    <property type="entry name" value="OmpA-like"/>
    <property type="match status" value="1"/>
</dbReference>
<proteinExistence type="inferred from homology"/>
<evidence type="ECO:0000256" key="9">
    <source>
        <dbReference type="SAM" id="Phobius"/>
    </source>
</evidence>
<dbReference type="Gene3D" id="3.30.1330.60">
    <property type="entry name" value="OmpA-like domain"/>
    <property type="match status" value="1"/>
</dbReference>
<evidence type="ECO:0000256" key="1">
    <source>
        <dbReference type="ARBA" id="ARBA00004162"/>
    </source>
</evidence>
<dbReference type="PROSITE" id="PS51123">
    <property type="entry name" value="OMPA_2"/>
    <property type="match status" value="1"/>
</dbReference>
<keyword evidence="6 7" id="KW-0472">Membrane</keyword>
<sequence length="264" mass="28221">MPRGRRRPHGESEGEEDGPDERWMASYMDMVTVLMCMFIVLFAMSTVDEAKFEQLANSLATGFGAVNVGAIDTAEGVVVPDELADTADEGFTDAELAALEVQDFTELKKEILSKLEAVGLADTTQFVVNERGLTVGLVGSETFFMPDSADLSEVATTVIDAMAPSLVAAGLEISVEGHADRHGQSVNYDTDWELSAGRAARVLRRLVEQGGVPQESILAVGFGSARPISTGDTLADQAQNRRVDVVVLSDQSDAVRELIPEVVG</sequence>
<evidence type="ECO:0000313" key="11">
    <source>
        <dbReference type="EMBL" id="TFD47295.1"/>
    </source>
</evidence>
<dbReference type="GO" id="GO:0005886">
    <property type="term" value="C:plasma membrane"/>
    <property type="evidence" value="ECO:0007669"/>
    <property type="project" value="UniProtKB-SubCell"/>
</dbReference>
<name>A0A4R8ZVB8_9MICO</name>
<dbReference type="InterPro" id="IPR050330">
    <property type="entry name" value="Bact_OuterMem_StrucFunc"/>
</dbReference>
<evidence type="ECO:0000256" key="7">
    <source>
        <dbReference type="PROSITE-ProRule" id="PRU00473"/>
    </source>
</evidence>
<dbReference type="AlphaFoldDB" id="A0A4R8ZVB8"/>
<accession>A0A4R8ZVB8</accession>
<gene>
    <name evidence="11" type="ORF">E3T55_15410</name>
</gene>
<dbReference type="CDD" id="cd07185">
    <property type="entry name" value="OmpA_C-like"/>
    <property type="match status" value="1"/>
</dbReference>
<keyword evidence="5 9" id="KW-1133">Transmembrane helix</keyword>
<evidence type="ECO:0000256" key="4">
    <source>
        <dbReference type="ARBA" id="ARBA00022692"/>
    </source>
</evidence>
<evidence type="ECO:0000256" key="3">
    <source>
        <dbReference type="ARBA" id="ARBA00022475"/>
    </source>
</evidence>
<organism evidence="11 12">
    <name type="scientific">Cryobacterium frigoriphilum</name>
    <dbReference type="NCBI Taxonomy" id="1259150"/>
    <lineage>
        <taxon>Bacteria</taxon>
        <taxon>Bacillati</taxon>
        <taxon>Actinomycetota</taxon>
        <taxon>Actinomycetes</taxon>
        <taxon>Micrococcales</taxon>
        <taxon>Microbacteriaceae</taxon>
        <taxon>Cryobacterium</taxon>
    </lineage>
</organism>